<sequence>MNRLQEKYQKQVIGKIQQEFSIENCMAVPRIIKVVINVGIGDLARESQPREKAIA</sequence>
<protein>
    <recommendedName>
        <fullName evidence="1">50S ribosomal protein L5</fullName>
    </recommendedName>
</protein>
<accession>A0A1F5DFL7</accession>
<evidence type="ECO:0000256" key="1">
    <source>
        <dbReference type="ARBA" id="ARBA00035461"/>
    </source>
</evidence>
<dbReference type="Gene3D" id="3.30.1440.10">
    <property type="match status" value="1"/>
</dbReference>
<feature type="non-terminal residue" evidence="2">
    <location>
        <position position="55"/>
    </location>
</feature>
<proteinExistence type="predicted"/>
<dbReference type="SUPFAM" id="SSF55282">
    <property type="entry name" value="RL5-like"/>
    <property type="match status" value="1"/>
</dbReference>
<dbReference type="AlphaFoldDB" id="A0A1F5DFL7"/>
<dbReference type="EMBL" id="MEZJ01000024">
    <property type="protein sequence ID" value="OGD53933.1"/>
    <property type="molecule type" value="Genomic_DNA"/>
</dbReference>
<keyword evidence="2" id="KW-0687">Ribonucleoprotein</keyword>
<dbReference type="InterPro" id="IPR022803">
    <property type="entry name" value="Ribosomal_uL5_dom_sf"/>
</dbReference>
<evidence type="ECO:0000313" key="3">
    <source>
        <dbReference type="Proteomes" id="UP000178758"/>
    </source>
</evidence>
<dbReference type="GO" id="GO:0005840">
    <property type="term" value="C:ribosome"/>
    <property type="evidence" value="ECO:0007669"/>
    <property type="project" value="UniProtKB-KW"/>
</dbReference>
<gene>
    <name evidence="2" type="ORF">A3J78_01625</name>
</gene>
<evidence type="ECO:0000313" key="2">
    <source>
        <dbReference type="EMBL" id="OGD53933.1"/>
    </source>
</evidence>
<dbReference type="Proteomes" id="UP000178758">
    <property type="component" value="Unassembled WGS sequence"/>
</dbReference>
<comment type="caution">
    <text evidence="2">The sequence shown here is derived from an EMBL/GenBank/DDBJ whole genome shotgun (WGS) entry which is preliminary data.</text>
</comment>
<reference evidence="2 3" key="1">
    <citation type="journal article" date="2016" name="Nat. Commun.">
        <title>Thousands of microbial genomes shed light on interconnected biogeochemical processes in an aquifer system.</title>
        <authorList>
            <person name="Anantharaman K."/>
            <person name="Brown C.T."/>
            <person name="Hug L.A."/>
            <person name="Sharon I."/>
            <person name="Castelle C.J."/>
            <person name="Probst A.J."/>
            <person name="Thomas B.C."/>
            <person name="Singh A."/>
            <person name="Wilkins M.J."/>
            <person name="Karaoz U."/>
            <person name="Brodie E.L."/>
            <person name="Williams K.H."/>
            <person name="Hubbard S.S."/>
            <person name="Banfield J.F."/>
        </authorList>
    </citation>
    <scope>NUCLEOTIDE SEQUENCE [LARGE SCALE GENOMIC DNA]</scope>
</reference>
<organism evidence="2 3">
    <name type="scientific">Candidatus Beckwithbacteria bacterium RBG_13_35_6</name>
    <dbReference type="NCBI Taxonomy" id="1797456"/>
    <lineage>
        <taxon>Bacteria</taxon>
        <taxon>Candidatus Beckwithiibacteriota</taxon>
    </lineage>
</organism>
<keyword evidence="2" id="KW-0689">Ribosomal protein</keyword>
<name>A0A1F5DFL7_9BACT</name>